<comment type="caution">
    <text evidence="1">The sequence shown here is derived from an EMBL/GenBank/DDBJ whole genome shotgun (WGS) entry which is preliminary data.</text>
</comment>
<gene>
    <name evidence="1" type="ORF">FB45DRAFT_865094</name>
</gene>
<accession>A0AAD7BYH6</accession>
<reference evidence="1" key="1">
    <citation type="submission" date="2023-03" db="EMBL/GenBank/DDBJ databases">
        <title>Massive genome expansion in bonnet fungi (Mycena s.s.) driven by repeated elements and novel gene families across ecological guilds.</title>
        <authorList>
            <consortium name="Lawrence Berkeley National Laboratory"/>
            <person name="Harder C.B."/>
            <person name="Miyauchi S."/>
            <person name="Viragh M."/>
            <person name="Kuo A."/>
            <person name="Thoen E."/>
            <person name="Andreopoulos B."/>
            <person name="Lu D."/>
            <person name="Skrede I."/>
            <person name="Drula E."/>
            <person name="Henrissat B."/>
            <person name="Morin E."/>
            <person name="Kohler A."/>
            <person name="Barry K."/>
            <person name="LaButti K."/>
            <person name="Morin E."/>
            <person name="Salamov A."/>
            <person name="Lipzen A."/>
            <person name="Mereny Z."/>
            <person name="Hegedus B."/>
            <person name="Baldrian P."/>
            <person name="Stursova M."/>
            <person name="Weitz H."/>
            <person name="Taylor A."/>
            <person name="Grigoriev I.V."/>
            <person name="Nagy L.G."/>
            <person name="Martin F."/>
            <person name="Kauserud H."/>
        </authorList>
    </citation>
    <scope>NUCLEOTIDE SEQUENCE</scope>
    <source>
        <strain evidence="1">9284</strain>
    </source>
</reference>
<dbReference type="EMBL" id="JARKIF010000007">
    <property type="protein sequence ID" value="KAJ7634337.1"/>
    <property type="molecule type" value="Genomic_DNA"/>
</dbReference>
<name>A0AAD7BYH6_9AGAR</name>
<sequence length="255" mass="28029">MSSSQESAAVAAAVAAIVAEMNQLGGPMLIGVLLSSMCALELAHSPAFLKPSRFYGVTLLQTYIYYDKYGREDRQPLLWLVHRSLGHDPQHRSLVALFRCQFWESFDFLDHVLDLAGSDCVDRPDRFDGPVFLCLASLEITAKLIQLIVSKRNLIAPAVVVIYRHDLIGDSGGLRGSHSDSWGFRHPQSYTLNMDRLASLRRPMGADGLRSSPAVNGGEAAARQLQPLTAPLTAAARLLLQTTTHLNPDSQYPFL</sequence>
<dbReference type="AlphaFoldDB" id="A0AAD7BYH6"/>
<keyword evidence="2" id="KW-1185">Reference proteome</keyword>
<dbReference type="Proteomes" id="UP001221142">
    <property type="component" value="Unassembled WGS sequence"/>
</dbReference>
<proteinExistence type="predicted"/>
<organism evidence="1 2">
    <name type="scientific">Roridomyces roridus</name>
    <dbReference type="NCBI Taxonomy" id="1738132"/>
    <lineage>
        <taxon>Eukaryota</taxon>
        <taxon>Fungi</taxon>
        <taxon>Dikarya</taxon>
        <taxon>Basidiomycota</taxon>
        <taxon>Agaricomycotina</taxon>
        <taxon>Agaricomycetes</taxon>
        <taxon>Agaricomycetidae</taxon>
        <taxon>Agaricales</taxon>
        <taxon>Marasmiineae</taxon>
        <taxon>Mycenaceae</taxon>
        <taxon>Roridomyces</taxon>
    </lineage>
</organism>
<evidence type="ECO:0000313" key="2">
    <source>
        <dbReference type="Proteomes" id="UP001221142"/>
    </source>
</evidence>
<protein>
    <submittedName>
        <fullName evidence="1">Uncharacterized protein</fullName>
    </submittedName>
</protein>
<evidence type="ECO:0000313" key="1">
    <source>
        <dbReference type="EMBL" id="KAJ7634337.1"/>
    </source>
</evidence>